<accession>A0A4Y9SK38</accession>
<dbReference type="SUPFAM" id="SSF52518">
    <property type="entry name" value="Thiamin diphosphate-binding fold (THDP-binding)"/>
    <property type="match status" value="2"/>
</dbReference>
<dbReference type="InterPro" id="IPR042179">
    <property type="entry name" value="KGD_C_sf"/>
</dbReference>
<dbReference type="Gene3D" id="3.40.50.970">
    <property type="match status" value="1"/>
</dbReference>
<sequence length="960" mass="103970">MMKQNRQTSFLFGENVPYIEALYESYLADANSVSAEWQRYFSLLRAVPAVDGSDKADVGHHAVIDKFAAMARRGHPAPPGGATAFARKQVAVQSLVTAYRMVGARQANLDPLRWSPPQPVAELSPAYYGLDERDMGTAFSAADTSFTEAGSLTLKQLTAALHDTYCGTMAAEFMYLADSAQRQWWQMRLESARGRPALGTEQRLRLFERLTAAEGLEKYLHTRYTGQKRFSLEGGEALIVLLDQMIQHGGAHGIRSMVLGMAHRGRLNVLVNTLGKPPRELFDEFEGRTAHRLPAGDVKYHKGYSGSAMTEHGAMELVLAFNPSHLEIVNPVVQGMARARAEQLGGLEQGVVLPVEIHGDVAISGQGIVMETMNLSYTKGHSTGGTVHIVVNNQIGFTTSAPNETRSSFHCTDIAKLIEAPVLHVNGDDPEAVAAAARLALEYRATFGRSVVIDLVCFRRHGHQEQDTPGITQPLMYRSIAGHPGARSIYAQKLEAAGLLTAQQVTDYEIAYRDRLALQGEASDAAASEAIAHAAGELTAPAVTGTGIGTGTGTTGDAGRNNLSAPGLEQLSAIAHQLATVPEGHALHPLVAKVIAARREMADGARPLDWGMGEHLAFATLLAQGVGVRLSGQDCERGTFSHRHAVLNNQQRTARGEGKYTPLHHVAAEQGAFIVNNSILSEAAVLAFEYGYSSMRDDTLVIWEAQFGDFANGAQVVIDNFIAAAETKWGQQNGVTMFLPHGQEGQGPEHASARLERYLQLCAQDNIQVCQPTLPAQLYHLLHRQMSAAHRRPLVVMTPKSLLRHPEAVSTLEELADGRFREVLPDSGAGGAAADAAITRAIVCSGKVYFDLVEYRRAHGLRDVAILRLEQLYPFPAAALATQLARYDNLRELVWCQEEARNQGAWKAIAEDLRAVLPPAARLRDSCRPASASTAPGHMSLHVEQQARLVANAFTAPEAA</sequence>
<evidence type="ECO:0000259" key="7">
    <source>
        <dbReference type="SMART" id="SM00861"/>
    </source>
</evidence>
<dbReference type="PIRSF" id="PIRSF000157">
    <property type="entry name" value="Oxoglu_dh_E1"/>
    <property type="match status" value="1"/>
</dbReference>
<dbReference type="Gene3D" id="3.40.50.12470">
    <property type="match status" value="1"/>
</dbReference>
<dbReference type="PANTHER" id="PTHR23152:SF4">
    <property type="entry name" value="2-OXOADIPATE DEHYDROGENASE COMPLEX COMPONENT E1"/>
    <property type="match status" value="1"/>
</dbReference>
<dbReference type="Gene3D" id="3.40.50.11610">
    <property type="entry name" value="Multifunctional 2-oxoglutarate metabolism enzyme, C-terminal domain"/>
    <property type="match status" value="1"/>
</dbReference>
<dbReference type="GO" id="GO:0005829">
    <property type="term" value="C:cytosol"/>
    <property type="evidence" value="ECO:0007669"/>
    <property type="project" value="TreeGrafter"/>
</dbReference>
<evidence type="ECO:0000256" key="2">
    <source>
        <dbReference type="ARBA" id="ARBA00003906"/>
    </source>
</evidence>
<dbReference type="NCBIfam" id="TIGR00239">
    <property type="entry name" value="2oxo_dh_E1"/>
    <property type="match status" value="1"/>
</dbReference>
<dbReference type="InterPro" id="IPR029061">
    <property type="entry name" value="THDP-binding"/>
</dbReference>
<dbReference type="PANTHER" id="PTHR23152">
    <property type="entry name" value="2-OXOGLUTARATE DEHYDROGENASE"/>
    <property type="match status" value="1"/>
</dbReference>
<dbReference type="Pfam" id="PF16870">
    <property type="entry name" value="OxoGdeHyase_C"/>
    <property type="match status" value="1"/>
</dbReference>
<dbReference type="GO" id="GO:0045252">
    <property type="term" value="C:oxoglutarate dehydrogenase complex"/>
    <property type="evidence" value="ECO:0007669"/>
    <property type="project" value="TreeGrafter"/>
</dbReference>
<dbReference type="InterPro" id="IPR032106">
    <property type="entry name" value="2-oxogl_dehyd_N"/>
</dbReference>
<dbReference type="InterPro" id="IPR031717">
    <property type="entry name" value="ODO-1/KGD_C"/>
</dbReference>
<evidence type="ECO:0000256" key="3">
    <source>
        <dbReference type="ARBA" id="ARBA00006936"/>
    </source>
</evidence>
<dbReference type="GO" id="GO:0006099">
    <property type="term" value="P:tricarboxylic acid cycle"/>
    <property type="evidence" value="ECO:0007669"/>
    <property type="project" value="TreeGrafter"/>
</dbReference>
<dbReference type="Pfam" id="PF02779">
    <property type="entry name" value="Transket_pyr"/>
    <property type="match status" value="1"/>
</dbReference>
<reference evidence="8 9" key="1">
    <citation type="submission" date="2019-03" db="EMBL/GenBank/DDBJ databases">
        <title>Draft Genome Sequence of Duganella callidus sp. nov., a Novel Duganella Species Isolated from Cultivated Soil.</title>
        <authorList>
            <person name="Raths R."/>
            <person name="Peta V."/>
            <person name="Bucking H."/>
        </authorList>
    </citation>
    <scope>NUCLEOTIDE SEQUENCE [LARGE SCALE GENOMIC DNA]</scope>
    <source>
        <strain evidence="8 9">DN04</strain>
    </source>
</reference>
<dbReference type="SMART" id="SM00861">
    <property type="entry name" value="Transket_pyr"/>
    <property type="match status" value="1"/>
</dbReference>
<dbReference type="InterPro" id="IPR001017">
    <property type="entry name" value="DH_E1"/>
</dbReference>
<dbReference type="Gene3D" id="1.10.287.1150">
    <property type="entry name" value="TPP helical domain"/>
    <property type="match status" value="1"/>
</dbReference>
<dbReference type="Pfam" id="PF16078">
    <property type="entry name" value="2-oxogl_dehyd_N"/>
    <property type="match status" value="1"/>
</dbReference>
<keyword evidence="9" id="KW-1185">Reference proteome</keyword>
<keyword evidence="6" id="KW-0786">Thiamine pyrophosphate</keyword>
<feature type="domain" description="Transketolase-like pyrimidine-binding" evidence="7">
    <location>
        <begin position="608"/>
        <end position="805"/>
    </location>
</feature>
<dbReference type="NCBIfam" id="NF006914">
    <property type="entry name" value="PRK09404.1"/>
    <property type="match status" value="1"/>
</dbReference>
<evidence type="ECO:0000256" key="4">
    <source>
        <dbReference type="ARBA" id="ARBA00012280"/>
    </source>
</evidence>
<dbReference type="CDD" id="cd02016">
    <property type="entry name" value="TPP_E1_OGDC_like"/>
    <property type="match status" value="1"/>
</dbReference>
<dbReference type="AlphaFoldDB" id="A0A4Y9SK38"/>
<dbReference type="InterPro" id="IPR005475">
    <property type="entry name" value="Transketolase-like_Pyr-bd"/>
</dbReference>
<dbReference type="GO" id="GO:0004591">
    <property type="term" value="F:oxoglutarate dehydrogenase (succinyl-transferring) activity"/>
    <property type="evidence" value="ECO:0007669"/>
    <property type="project" value="UniProtKB-EC"/>
</dbReference>
<dbReference type="InterPro" id="IPR011603">
    <property type="entry name" value="2oxoglutarate_DH_E1"/>
</dbReference>
<comment type="cofactor">
    <cofactor evidence="1">
        <name>thiamine diphosphate</name>
        <dbReference type="ChEBI" id="CHEBI:58937"/>
    </cofactor>
</comment>
<protein>
    <recommendedName>
        <fullName evidence="4">oxoglutarate dehydrogenase (succinyl-transferring)</fullName>
        <ecNumber evidence="4">1.2.4.2</ecNumber>
    </recommendedName>
</protein>
<evidence type="ECO:0000256" key="1">
    <source>
        <dbReference type="ARBA" id="ARBA00001964"/>
    </source>
</evidence>
<name>A0A4Y9SK38_9BURK</name>
<evidence type="ECO:0000256" key="5">
    <source>
        <dbReference type="ARBA" id="ARBA00023002"/>
    </source>
</evidence>
<dbReference type="EMBL" id="SPVG01000135">
    <property type="protein sequence ID" value="TFW21446.1"/>
    <property type="molecule type" value="Genomic_DNA"/>
</dbReference>
<comment type="function">
    <text evidence="2">E1 component of the 2-oxoglutarate dehydrogenase (OGDH) complex which catalyzes the decarboxylation of 2-oxoglutarate, the first step in the conversion of 2-oxoglutarate to succinyl-CoA and CO(2).</text>
</comment>
<proteinExistence type="inferred from homology"/>
<comment type="similarity">
    <text evidence="3">Belongs to the alpha-ketoglutarate dehydrogenase family.</text>
</comment>
<dbReference type="RefSeq" id="WP_135202057.1">
    <property type="nucleotide sequence ID" value="NZ_SPVG01000135.1"/>
</dbReference>
<evidence type="ECO:0000313" key="9">
    <source>
        <dbReference type="Proteomes" id="UP000297729"/>
    </source>
</evidence>
<dbReference type="NCBIfam" id="NF008907">
    <property type="entry name" value="PRK12270.1"/>
    <property type="match status" value="1"/>
</dbReference>
<gene>
    <name evidence="8" type="ORF">E4L98_13405</name>
</gene>
<evidence type="ECO:0000313" key="8">
    <source>
        <dbReference type="EMBL" id="TFW21446.1"/>
    </source>
</evidence>
<dbReference type="GO" id="GO:0030976">
    <property type="term" value="F:thiamine pyrophosphate binding"/>
    <property type="evidence" value="ECO:0007669"/>
    <property type="project" value="InterPro"/>
</dbReference>
<dbReference type="EC" id="1.2.4.2" evidence="4"/>
<organism evidence="8 9">
    <name type="scientific">Duganella callida</name>
    <dbReference type="NCBI Taxonomy" id="2561932"/>
    <lineage>
        <taxon>Bacteria</taxon>
        <taxon>Pseudomonadati</taxon>
        <taxon>Pseudomonadota</taxon>
        <taxon>Betaproteobacteria</taxon>
        <taxon>Burkholderiales</taxon>
        <taxon>Oxalobacteraceae</taxon>
        <taxon>Telluria group</taxon>
        <taxon>Duganella</taxon>
    </lineage>
</organism>
<evidence type="ECO:0000256" key="6">
    <source>
        <dbReference type="ARBA" id="ARBA00023052"/>
    </source>
</evidence>
<dbReference type="Proteomes" id="UP000297729">
    <property type="component" value="Unassembled WGS sequence"/>
</dbReference>
<dbReference type="OrthoDB" id="9759785at2"/>
<keyword evidence="5 8" id="KW-0560">Oxidoreductase</keyword>
<dbReference type="Pfam" id="PF00676">
    <property type="entry name" value="E1_dh"/>
    <property type="match status" value="1"/>
</dbReference>
<comment type="caution">
    <text evidence="8">The sequence shown here is derived from an EMBL/GenBank/DDBJ whole genome shotgun (WGS) entry which is preliminary data.</text>
</comment>